<dbReference type="RefSeq" id="WP_114915758.1">
    <property type="nucleotide sequence ID" value="NZ_CP024848.1"/>
</dbReference>
<dbReference type="AlphaFoldDB" id="A0A345PEN3"/>
<keyword evidence="2" id="KW-1185">Reference proteome</keyword>
<dbReference type="SUPFAM" id="SSF51445">
    <property type="entry name" value="(Trans)glycosidases"/>
    <property type="match status" value="1"/>
</dbReference>
<dbReference type="OrthoDB" id="366350at2"/>
<name>A0A345PEN3_9BACI</name>
<sequence>MTQFIKLDNSSLKQLRTVDSRLMSYNIEMTEVTGGTFWKPYTPAQIAGTETFPPIKDMSELPKLMQWYDPIDLTSENLLVLAKALGPVWIRVSGTWANKTYYNFEGKYAPGVIPEGFQNVLQKDQWLKLLDFVKAVDAKLLVSFANCPGIHAADEPWTPDQAKLLFDLSSEYGVPINAIEFMNEPNLLSISGVPEGYTAADFARDQEICNAWVKENYPDCLIVGPSTTDSDAMRMGPDDAKGGGGIADASPTVSTAELMQSYEVPLDVFSYHYYNGISERLASIMPDAHWKSEEAHTDAYLAMAGRCARVYSTMRDKYCPGSQMWVTESGDAGGGGSTWAPTYLDVLRTLNELGDFATVTDGIIFHNTLASSDYGFLQHGSFNPRPNYFAVLLWNRLMGITVYDSGIPHAEGAHVYCHSRKDDKDGCVYLVINNSLTETTTVELPKNAVRYTLSGNGDMRSSVIYLNGNPLVLGENNELPALEGVMQDADNVELAPGTCTFLVL</sequence>
<protein>
    <submittedName>
        <fullName evidence="1">Beta-glucuronidase</fullName>
    </submittedName>
</protein>
<dbReference type="GO" id="GO:0004566">
    <property type="term" value="F:beta-glucuronidase activity"/>
    <property type="evidence" value="ECO:0007669"/>
    <property type="project" value="TreeGrafter"/>
</dbReference>
<dbReference type="PANTHER" id="PTHR14363">
    <property type="entry name" value="HEPARANASE-RELATED"/>
    <property type="match status" value="1"/>
</dbReference>
<evidence type="ECO:0000313" key="1">
    <source>
        <dbReference type="EMBL" id="AXI08463.1"/>
    </source>
</evidence>
<accession>A0A345PEN3</accession>
<reference evidence="2" key="1">
    <citation type="submission" date="2017-11" db="EMBL/GenBank/DDBJ databases">
        <authorList>
            <person name="Zhu W."/>
        </authorList>
    </citation>
    <scope>NUCLEOTIDE SEQUENCE [LARGE SCALE GENOMIC DNA]</scope>
    <source>
        <strain evidence="2">160</strain>
    </source>
</reference>
<evidence type="ECO:0000313" key="2">
    <source>
        <dbReference type="Proteomes" id="UP000253908"/>
    </source>
</evidence>
<dbReference type="EMBL" id="CP024848">
    <property type="protein sequence ID" value="AXI08463.1"/>
    <property type="molecule type" value="Genomic_DNA"/>
</dbReference>
<dbReference type="InterPro" id="IPR017853">
    <property type="entry name" value="GH"/>
</dbReference>
<organism evidence="1 2">
    <name type="scientific">Oceanobacillus zhaokaii</name>
    <dbReference type="NCBI Taxonomy" id="2052660"/>
    <lineage>
        <taxon>Bacteria</taxon>
        <taxon>Bacillati</taxon>
        <taxon>Bacillota</taxon>
        <taxon>Bacilli</taxon>
        <taxon>Bacillales</taxon>
        <taxon>Bacillaceae</taxon>
        <taxon>Oceanobacillus</taxon>
    </lineage>
</organism>
<dbReference type="PANTHER" id="PTHR14363:SF17">
    <property type="entry name" value="HEPARANASE-LIKE PROTEIN 3"/>
    <property type="match status" value="1"/>
</dbReference>
<gene>
    <name evidence="1" type="ORF">CUC15_05820</name>
</gene>
<dbReference type="KEGG" id="ocn:CUC15_05820"/>
<dbReference type="Gene3D" id="3.20.20.80">
    <property type="entry name" value="Glycosidases"/>
    <property type="match status" value="1"/>
</dbReference>
<dbReference type="Proteomes" id="UP000253908">
    <property type="component" value="Chromosome"/>
</dbReference>
<proteinExistence type="predicted"/>